<dbReference type="OrthoDB" id="10251381at2759"/>
<keyword evidence="3 7" id="KW-0853">WD repeat</keyword>
<dbReference type="PROSITE" id="PS50082">
    <property type="entry name" value="WD_REPEATS_2"/>
    <property type="match status" value="4"/>
</dbReference>
<dbReference type="EMBL" id="LODT01000004">
    <property type="protein sequence ID" value="KYR01949.1"/>
    <property type="molecule type" value="Genomic_DNA"/>
</dbReference>
<dbReference type="GO" id="GO:0005654">
    <property type="term" value="C:nucleoplasm"/>
    <property type="evidence" value="ECO:0007669"/>
    <property type="project" value="UniProtKB-SubCell"/>
</dbReference>
<dbReference type="Proteomes" id="UP000076078">
    <property type="component" value="Unassembled WGS sequence"/>
</dbReference>
<evidence type="ECO:0000256" key="3">
    <source>
        <dbReference type="ARBA" id="ARBA00022574"/>
    </source>
</evidence>
<organism evidence="9 10">
    <name type="scientific">Tieghemostelium lacteum</name>
    <name type="common">Slime mold</name>
    <name type="synonym">Dictyostelium lacteum</name>
    <dbReference type="NCBI Taxonomy" id="361077"/>
    <lineage>
        <taxon>Eukaryota</taxon>
        <taxon>Amoebozoa</taxon>
        <taxon>Evosea</taxon>
        <taxon>Eumycetozoa</taxon>
        <taxon>Dictyostelia</taxon>
        <taxon>Dictyosteliales</taxon>
        <taxon>Raperosteliaceae</taxon>
        <taxon>Tieghemostelium</taxon>
    </lineage>
</organism>
<dbReference type="Gene3D" id="2.130.10.10">
    <property type="entry name" value="YVTN repeat-like/Quinoprotein amine dehydrogenase"/>
    <property type="match status" value="1"/>
</dbReference>
<dbReference type="PANTHER" id="PTHR19855">
    <property type="entry name" value="WD40 REPEAT PROTEIN 12, 37"/>
    <property type="match status" value="1"/>
</dbReference>
<dbReference type="STRING" id="361077.A0A152A6T7"/>
<dbReference type="InterPro" id="IPR015943">
    <property type="entry name" value="WD40/YVTN_repeat-like_dom_sf"/>
</dbReference>
<evidence type="ECO:0000313" key="10">
    <source>
        <dbReference type="Proteomes" id="UP000076078"/>
    </source>
</evidence>
<evidence type="ECO:0000259" key="8">
    <source>
        <dbReference type="Pfam" id="PF08154"/>
    </source>
</evidence>
<dbReference type="InterPro" id="IPR001680">
    <property type="entry name" value="WD40_rpt"/>
</dbReference>
<dbReference type="Pfam" id="PF00400">
    <property type="entry name" value="WD40"/>
    <property type="match status" value="5"/>
</dbReference>
<comment type="function">
    <text evidence="6">Required for maturation of ribosomal RNAs and formation of the large ribosomal subunit.</text>
</comment>
<dbReference type="GO" id="GO:0005730">
    <property type="term" value="C:nucleolus"/>
    <property type="evidence" value="ECO:0007669"/>
    <property type="project" value="UniProtKB-SubCell"/>
</dbReference>
<dbReference type="HAMAP" id="MF_03029">
    <property type="entry name" value="WDR12"/>
    <property type="match status" value="1"/>
</dbReference>
<gene>
    <name evidence="9" type="ORF">DLAC_00740</name>
</gene>
<dbReference type="OMA" id="DHKYVEF"/>
<dbReference type="InParanoid" id="A0A152A6T7"/>
<keyword evidence="2 6" id="KW-0698">rRNA processing</keyword>
<dbReference type="InterPro" id="IPR019775">
    <property type="entry name" value="WD40_repeat_CS"/>
</dbReference>
<evidence type="ECO:0000256" key="1">
    <source>
        <dbReference type="ARBA" id="ARBA00022517"/>
    </source>
</evidence>
<keyword evidence="1 6" id="KW-0690">Ribosome biogenesis</keyword>
<dbReference type="GO" id="GO:0030687">
    <property type="term" value="C:preribosome, large subunit precursor"/>
    <property type="evidence" value="ECO:0007669"/>
    <property type="project" value="UniProtKB-UniRule"/>
</dbReference>
<evidence type="ECO:0000256" key="5">
    <source>
        <dbReference type="ARBA" id="ARBA00023242"/>
    </source>
</evidence>
<accession>A0A152A6T7</accession>
<feature type="repeat" description="WD" evidence="7">
    <location>
        <begin position="364"/>
        <end position="406"/>
    </location>
</feature>
<dbReference type="InterPro" id="IPR012972">
    <property type="entry name" value="NLE"/>
</dbReference>
<dbReference type="AlphaFoldDB" id="A0A152A6T7"/>
<evidence type="ECO:0000313" key="9">
    <source>
        <dbReference type="EMBL" id="KYR01949.1"/>
    </source>
</evidence>
<sequence>MDIDKTIDKQTRSESKVKVKFVTNDAKIRVTDKELAVPLRLGRLGLSEAINLLLQEESDKEITPKPFDFLINGKFIRTTLDKHIKNLQLTEETVITIEYLEAITEPKKEKECQHDDWISCSDGSSFGLICSGSYDLGVRVWKMDGQLMATGTGHLAGVKSVKWLNAMNSDRQGYLVSSGLDKSIRLWELNKEGGSLRELATLKEHSGTVESISVSPDSERLISAGMDNKLKMWNINEIREQCTSGNGSAEVKKKRKTASSTVGVSSEVKEVTQSLASMDAHNQGITVVDWSTQFQIFSGSMDHHLFLWDLTTMSKTLSINTPNPLHDISYSTESGLVATAHTDKTIRVYDPRVDDSSKYQIQSLISHSSWVTSVNWQPNSQYNLCSASHDGTVKYWDIRTKIPLYTIDNLKSGEKLLTSCWVSSSKTNTPLIASGGTDSKLRIHFDEKQQE</sequence>
<feature type="repeat" description="WD" evidence="7">
    <location>
        <begin position="202"/>
        <end position="243"/>
    </location>
</feature>
<dbReference type="InterPro" id="IPR036322">
    <property type="entry name" value="WD40_repeat_dom_sf"/>
</dbReference>
<dbReference type="PRINTS" id="PR00320">
    <property type="entry name" value="GPROTEINBRPT"/>
</dbReference>
<comment type="similarity">
    <text evidence="6">Belongs to the WD repeat WDR12/YTM1 family.</text>
</comment>
<dbReference type="InterPro" id="IPR028599">
    <property type="entry name" value="WDR12/Ytm1"/>
</dbReference>
<feature type="repeat" description="WD" evidence="7">
    <location>
        <begin position="151"/>
        <end position="190"/>
    </location>
</feature>
<name>A0A152A6T7_TIELA</name>
<keyword evidence="5 6" id="KW-0539">Nucleus</keyword>
<dbReference type="PROSITE" id="PS00678">
    <property type="entry name" value="WD_REPEATS_1"/>
    <property type="match status" value="3"/>
</dbReference>
<evidence type="ECO:0000256" key="6">
    <source>
        <dbReference type="HAMAP-Rule" id="MF_03029"/>
    </source>
</evidence>
<keyword evidence="10" id="KW-1185">Reference proteome</keyword>
<comment type="caution">
    <text evidence="9">The sequence shown here is derived from an EMBL/GenBank/DDBJ whole genome shotgun (WGS) entry which is preliminary data.</text>
</comment>
<feature type="repeat" description="WD" evidence="7">
    <location>
        <begin position="278"/>
        <end position="318"/>
    </location>
</feature>
<evidence type="ECO:0000256" key="7">
    <source>
        <dbReference type="PROSITE-ProRule" id="PRU00221"/>
    </source>
</evidence>
<evidence type="ECO:0000256" key="2">
    <source>
        <dbReference type="ARBA" id="ARBA00022552"/>
    </source>
</evidence>
<dbReference type="CDD" id="cd00200">
    <property type="entry name" value="WD40"/>
    <property type="match status" value="1"/>
</dbReference>
<dbReference type="InterPro" id="IPR020472">
    <property type="entry name" value="WD40_PAC1"/>
</dbReference>
<evidence type="ECO:0000256" key="4">
    <source>
        <dbReference type="ARBA" id="ARBA00022737"/>
    </source>
</evidence>
<proteinExistence type="inferred from homology"/>
<dbReference type="GO" id="GO:0043021">
    <property type="term" value="F:ribonucleoprotein complex binding"/>
    <property type="evidence" value="ECO:0007669"/>
    <property type="project" value="UniProtKB-UniRule"/>
</dbReference>
<reference evidence="9 10" key="1">
    <citation type="submission" date="2015-12" db="EMBL/GenBank/DDBJ databases">
        <title>Dictyostelia acquired genes for synthesis and detection of signals that induce cell-type specialization by lateral gene transfer from prokaryotes.</title>
        <authorList>
            <person name="Gloeckner G."/>
            <person name="Schaap P."/>
        </authorList>
    </citation>
    <scope>NUCLEOTIDE SEQUENCE [LARGE SCALE GENOMIC DNA]</scope>
    <source>
        <strain evidence="9 10">TK</strain>
    </source>
</reference>
<dbReference type="GO" id="GO:0000466">
    <property type="term" value="P:maturation of 5.8S rRNA from tricistronic rRNA transcript (SSU-rRNA, 5.8S rRNA, LSU-rRNA)"/>
    <property type="evidence" value="ECO:0007669"/>
    <property type="project" value="UniProtKB-UniRule"/>
</dbReference>
<dbReference type="FunCoup" id="A0A152A6T7">
    <property type="interactions" value="644"/>
</dbReference>
<dbReference type="GO" id="GO:0000463">
    <property type="term" value="P:maturation of LSU-rRNA from tricistronic rRNA transcript (SSU-rRNA, 5.8S rRNA, LSU-rRNA)"/>
    <property type="evidence" value="ECO:0007669"/>
    <property type="project" value="UniProtKB-UniRule"/>
</dbReference>
<dbReference type="SUPFAM" id="SSF50978">
    <property type="entry name" value="WD40 repeat-like"/>
    <property type="match status" value="1"/>
</dbReference>
<dbReference type="Pfam" id="PF08154">
    <property type="entry name" value="NLE"/>
    <property type="match status" value="1"/>
</dbReference>
<dbReference type="PROSITE" id="PS50294">
    <property type="entry name" value="WD_REPEATS_REGION"/>
    <property type="match status" value="2"/>
</dbReference>
<comment type="subcellular location">
    <subcellularLocation>
        <location evidence="6">Nucleus</location>
        <location evidence="6">Nucleolus</location>
    </subcellularLocation>
    <subcellularLocation>
        <location evidence="6">Nucleus</location>
        <location evidence="6">Nucleoplasm</location>
    </subcellularLocation>
</comment>
<keyword evidence="4" id="KW-0677">Repeat</keyword>
<protein>
    <recommendedName>
        <fullName evidence="6">Ribosome biogenesis protein WDR12 homolog</fullName>
    </recommendedName>
</protein>
<dbReference type="PANTHER" id="PTHR19855:SF11">
    <property type="entry name" value="RIBOSOME BIOGENESIS PROTEIN WDR12"/>
    <property type="match status" value="1"/>
</dbReference>
<feature type="domain" description="NLE" evidence="8">
    <location>
        <begin position="17"/>
        <end position="84"/>
    </location>
</feature>
<dbReference type="SMART" id="SM00320">
    <property type="entry name" value="WD40"/>
    <property type="match status" value="7"/>
</dbReference>